<feature type="region of interest" description="Disordered" evidence="1">
    <location>
        <begin position="114"/>
        <end position="175"/>
    </location>
</feature>
<feature type="compositionally biased region" description="Basic and acidic residues" evidence="1">
    <location>
        <begin position="158"/>
        <end position="171"/>
    </location>
</feature>
<dbReference type="AlphaFoldDB" id="A0A922HFQ7"/>
<sequence length="271" mass="32855">MTMKIVTILITIFIINVCHDLLPLSTTIKQQQDIDQRISTILANIRNNNDHDDDDDDNDPDVKDLEAIATTTALSKSALRKTKIKPLIIDSGYESDKDDPDDDDDDDRNIDKEQEKVDKKIEQKQKQRNHKTHSERRAERRERRRQRRERHRQRRERKKQERHERHQEKRERRQTRSNIRYLEFLGNHVRRARNNSNKESIRKMWTKLDEMIDSLKKLMERRQKTNNINGKHYDHNDKQLDEQVDEEIRKFHTNLNELHMNDDDDDRTNQV</sequence>
<dbReference type="Proteomes" id="UP000790347">
    <property type="component" value="Unassembled WGS sequence"/>
</dbReference>
<feature type="compositionally biased region" description="Basic and acidic residues" evidence="1">
    <location>
        <begin position="114"/>
        <end position="125"/>
    </location>
</feature>
<evidence type="ECO:0000256" key="1">
    <source>
        <dbReference type="SAM" id="MobiDB-lite"/>
    </source>
</evidence>
<proteinExistence type="predicted"/>
<accession>A0A922HFQ7</accession>
<dbReference type="EMBL" id="ASGP02000009">
    <property type="protein sequence ID" value="KAH9491194.1"/>
    <property type="molecule type" value="Genomic_DNA"/>
</dbReference>
<keyword evidence="2" id="KW-0732">Signal</keyword>
<organism evidence="3 4">
    <name type="scientific">Dermatophagoides farinae</name>
    <name type="common">American house dust mite</name>
    <dbReference type="NCBI Taxonomy" id="6954"/>
    <lineage>
        <taxon>Eukaryota</taxon>
        <taxon>Metazoa</taxon>
        <taxon>Ecdysozoa</taxon>
        <taxon>Arthropoda</taxon>
        <taxon>Chelicerata</taxon>
        <taxon>Arachnida</taxon>
        <taxon>Acari</taxon>
        <taxon>Acariformes</taxon>
        <taxon>Sarcoptiformes</taxon>
        <taxon>Astigmata</taxon>
        <taxon>Psoroptidia</taxon>
        <taxon>Analgoidea</taxon>
        <taxon>Pyroglyphidae</taxon>
        <taxon>Dermatophagoidinae</taxon>
        <taxon>Dermatophagoides</taxon>
    </lineage>
</organism>
<reference evidence="3" key="2">
    <citation type="journal article" date="2022" name="Res Sq">
        <title>Comparative Genomics Reveals Insights into the Divergent Evolution of Astigmatic Mites and Household Pest Adaptations.</title>
        <authorList>
            <person name="Xiong Q."/>
            <person name="Wan A.T.-Y."/>
            <person name="Liu X.-Y."/>
            <person name="Fung C.S.-H."/>
            <person name="Xiao X."/>
            <person name="Malainual N."/>
            <person name="Hou J."/>
            <person name="Wang L."/>
            <person name="Wang M."/>
            <person name="Yang K."/>
            <person name="Cui Y."/>
            <person name="Leung E."/>
            <person name="Nong W."/>
            <person name="Shin S.-K."/>
            <person name="Au S."/>
            <person name="Jeong K.Y."/>
            <person name="Chew F.T."/>
            <person name="Hui J."/>
            <person name="Leung T.F."/>
            <person name="Tungtrongchitr A."/>
            <person name="Zhong N."/>
            <person name="Liu Z."/>
            <person name="Tsui S."/>
        </authorList>
    </citation>
    <scope>NUCLEOTIDE SEQUENCE</scope>
    <source>
        <strain evidence="3">Derf</strain>
        <tissue evidence="3">Whole organism</tissue>
    </source>
</reference>
<keyword evidence="4" id="KW-1185">Reference proteome</keyword>
<protein>
    <submittedName>
        <fullName evidence="3">Uncharacterized protein</fullName>
    </submittedName>
</protein>
<reference evidence="3" key="1">
    <citation type="submission" date="2013-05" db="EMBL/GenBank/DDBJ databases">
        <authorList>
            <person name="Yim A.K.Y."/>
            <person name="Chan T.F."/>
            <person name="Ji K.M."/>
            <person name="Liu X.Y."/>
            <person name="Zhou J.W."/>
            <person name="Li R.Q."/>
            <person name="Yang K.Y."/>
            <person name="Li J."/>
            <person name="Li M."/>
            <person name="Law P.T.W."/>
            <person name="Wu Y.L."/>
            <person name="Cai Z.L."/>
            <person name="Qin H."/>
            <person name="Bao Y."/>
            <person name="Leung R.K.K."/>
            <person name="Ng P.K.S."/>
            <person name="Zou J."/>
            <person name="Zhong X.J."/>
            <person name="Ran P.X."/>
            <person name="Zhong N.S."/>
            <person name="Liu Z.G."/>
            <person name="Tsui S.K.W."/>
        </authorList>
    </citation>
    <scope>NUCLEOTIDE SEQUENCE</scope>
    <source>
        <strain evidence="3">Derf</strain>
        <tissue evidence="3">Whole organism</tissue>
    </source>
</reference>
<gene>
    <name evidence="3" type="ORF">DERF_015925</name>
</gene>
<evidence type="ECO:0000313" key="3">
    <source>
        <dbReference type="EMBL" id="KAH9491194.1"/>
    </source>
</evidence>
<evidence type="ECO:0000256" key="2">
    <source>
        <dbReference type="SAM" id="SignalP"/>
    </source>
</evidence>
<feature type="chain" id="PRO_5037480262" evidence="2">
    <location>
        <begin position="21"/>
        <end position="271"/>
    </location>
</feature>
<feature type="signal peptide" evidence="2">
    <location>
        <begin position="1"/>
        <end position="20"/>
    </location>
</feature>
<feature type="compositionally biased region" description="Basic residues" evidence="1">
    <location>
        <begin position="142"/>
        <end position="157"/>
    </location>
</feature>
<name>A0A922HFQ7_DERFA</name>
<evidence type="ECO:0000313" key="4">
    <source>
        <dbReference type="Proteomes" id="UP000790347"/>
    </source>
</evidence>
<comment type="caution">
    <text evidence="3">The sequence shown here is derived from an EMBL/GenBank/DDBJ whole genome shotgun (WGS) entry which is preliminary data.</text>
</comment>